<dbReference type="Pfam" id="PF00724">
    <property type="entry name" value="Oxidored_FMN"/>
    <property type="match status" value="1"/>
</dbReference>
<comment type="cofactor">
    <cofactor evidence="1">
        <name>FMN</name>
        <dbReference type="ChEBI" id="CHEBI:58210"/>
    </cofactor>
</comment>
<dbReference type="PANTHER" id="PTHR22893:SF91">
    <property type="entry name" value="NADPH DEHYDROGENASE 2-RELATED"/>
    <property type="match status" value="1"/>
</dbReference>
<dbReference type="InterPro" id="IPR013785">
    <property type="entry name" value="Aldolase_TIM"/>
</dbReference>
<dbReference type="PANTHER" id="PTHR22893">
    <property type="entry name" value="NADH OXIDOREDUCTASE-RELATED"/>
    <property type="match status" value="1"/>
</dbReference>
<evidence type="ECO:0000313" key="5">
    <source>
        <dbReference type="EMBL" id="SFH86235.1"/>
    </source>
</evidence>
<comment type="similarity">
    <text evidence="2">Belongs to the NADH:flavin oxidoreductase/NADH oxidase family.</text>
</comment>
<keyword evidence="3" id="KW-0560">Oxidoreductase</keyword>
<organism evidence="5 6">
    <name type="scientific">Halpernia frigidisoli</name>
    <dbReference type="NCBI Taxonomy" id="1125876"/>
    <lineage>
        <taxon>Bacteria</taxon>
        <taxon>Pseudomonadati</taxon>
        <taxon>Bacteroidota</taxon>
        <taxon>Flavobacteriia</taxon>
        <taxon>Flavobacteriales</taxon>
        <taxon>Weeksellaceae</taxon>
        <taxon>Chryseobacterium group</taxon>
        <taxon>Halpernia</taxon>
    </lineage>
</organism>
<dbReference type="SUPFAM" id="SSF51395">
    <property type="entry name" value="FMN-linked oxidoreductases"/>
    <property type="match status" value="1"/>
</dbReference>
<dbReference type="EMBL" id="FOQT01000001">
    <property type="protein sequence ID" value="SFH86235.1"/>
    <property type="molecule type" value="Genomic_DNA"/>
</dbReference>
<dbReference type="CDD" id="cd02933">
    <property type="entry name" value="OYE_like_FMN"/>
    <property type="match status" value="1"/>
</dbReference>
<dbReference type="GO" id="GO:0016628">
    <property type="term" value="F:oxidoreductase activity, acting on the CH-CH group of donors, NAD or NADP as acceptor"/>
    <property type="evidence" value="ECO:0007669"/>
    <property type="project" value="UniProtKB-ARBA"/>
</dbReference>
<gene>
    <name evidence="5" type="ORF">SAMN05443292_0470</name>
</gene>
<name>A0A1I3DHN3_9FLAO</name>
<dbReference type="Gene3D" id="3.20.20.70">
    <property type="entry name" value="Aldolase class I"/>
    <property type="match status" value="1"/>
</dbReference>
<dbReference type="AlphaFoldDB" id="A0A1I3DHN3"/>
<evidence type="ECO:0000256" key="1">
    <source>
        <dbReference type="ARBA" id="ARBA00001917"/>
    </source>
</evidence>
<evidence type="ECO:0000256" key="3">
    <source>
        <dbReference type="ARBA" id="ARBA00023002"/>
    </source>
</evidence>
<dbReference type="InterPro" id="IPR001155">
    <property type="entry name" value="OxRdtase_FMN_N"/>
</dbReference>
<dbReference type="GO" id="GO:0010181">
    <property type="term" value="F:FMN binding"/>
    <property type="evidence" value="ECO:0007669"/>
    <property type="project" value="InterPro"/>
</dbReference>
<protein>
    <submittedName>
        <fullName evidence="5">N-ethylmaleimide reductase</fullName>
    </submittedName>
</protein>
<sequence>MKLLDKYSSKNLHLQNKIVMAPMTRSRADNDEHVVTDLIQTYYSQRVTAGLIITEGVNISEESVGYINVPGIYTQEQTESWKKVTTDIHAQGGKIFAQLWHVGRISHPDFHNGELPLAPSAVNPESQAYTYTGFKDTVTPKAMTTEDIKRTVQDFVKAAENAIEAGFDGVEIHAANGYLFHQFFALTSNKREDEYGGSIENRGRILFEVLDAVGKKVTFEKVGVRLSPDLDGLFGMVKDQETQEMFEYLTNKLNDYDLSYLHFSGFTEKGDHPQKSIFETAKHYREIYKGTFIINGGFLKESAEKALEENLADLISFGVPFIGNPDLVQRFAVDAPLNQADSDTFYVPGAKGYTDYPALK</sequence>
<keyword evidence="6" id="KW-1185">Reference proteome</keyword>
<feature type="domain" description="NADH:flavin oxidoreductase/NADH oxidase N-terminal" evidence="4">
    <location>
        <begin position="10"/>
        <end position="336"/>
    </location>
</feature>
<dbReference type="Proteomes" id="UP000198931">
    <property type="component" value="Unassembled WGS sequence"/>
</dbReference>
<proteinExistence type="inferred from homology"/>
<dbReference type="STRING" id="1125876.SAMN05443292_0470"/>
<dbReference type="RefSeq" id="WP_090078546.1">
    <property type="nucleotide sequence ID" value="NZ_FOQT01000001.1"/>
</dbReference>
<reference evidence="5 6" key="1">
    <citation type="submission" date="2016-10" db="EMBL/GenBank/DDBJ databases">
        <authorList>
            <person name="de Groot N.N."/>
        </authorList>
    </citation>
    <scope>NUCLEOTIDE SEQUENCE [LARGE SCALE GENOMIC DNA]</scope>
    <source>
        <strain evidence="5 6">DSM 26000</strain>
    </source>
</reference>
<dbReference type="InterPro" id="IPR045247">
    <property type="entry name" value="Oye-like"/>
</dbReference>
<dbReference type="OrthoDB" id="9772736at2"/>
<dbReference type="FunFam" id="3.20.20.70:FF:000059">
    <property type="entry name" value="N-ethylmaleimide reductase, FMN-linked"/>
    <property type="match status" value="1"/>
</dbReference>
<evidence type="ECO:0000259" key="4">
    <source>
        <dbReference type="Pfam" id="PF00724"/>
    </source>
</evidence>
<evidence type="ECO:0000313" key="6">
    <source>
        <dbReference type="Proteomes" id="UP000198931"/>
    </source>
</evidence>
<accession>A0A1I3DHN3</accession>
<dbReference type="GO" id="GO:0005829">
    <property type="term" value="C:cytosol"/>
    <property type="evidence" value="ECO:0007669"/>
    <property type="project" value="UniProtKB-ARBA"/>
</dbReference>
<evidence type="ECO:0000256" key="2">
    <source>
        <dbReference type="ARBA" id="ARBA00005979"/>
    </source>
</evidence>